<dbReference type="OrthoDB" id="6460236at2759"/>
<dbReference type="EMBL" id="BGPR01025489">
    <property type="protein sequence ID" value="GBN94428.1"/>
    <property type="molecule type" value="Genomic_DNA"/>
</dbReference>
<evidence type="ECO:0008006" key="6">
    <source>
        <dbReference type="Google" id="ProtNLM"/>
    </source>
</evidence>
<dbReference type="EMBL" id="BGPR01025485">
    <property type="protein sequence ID" value="GBN94422.1"/>
    <property type="molecule type" value="Genomic_DNA"/>
</dbReference>
<evidence type="ECO:0000313" key="1">
    <source>
        <dbReference type="EMBL" id="GBN94419.1"/>
    </source>
</evidence>
<organism evidence="4 5">
    <name type="scientific">Araneus ventricosus</name>
    <name type="common">Orbweaver spider</name>
    <name type="synonym">Epeira ventricosa</name>
    <dbReference type="NCBI Taxonomy" id="182803"/>
    <lineage>
        <taxon>Eukaryota</taxon>
        <taxon>Metazoa</taxon>
        <taxon>Ecdysozoa</taxon>
        <taxon>Arthropoda</taxon>
        <taxon>Chelicerata</taxon>
        <taxon>Arachnida</taxon>
        <taxon>Araneae</taxon>
        <taxon>Araneomorphae</taxon>
        <taxon>Entelegynae</taxon>
        <taxon>Araneoidea</taxon>
        <taxon>Araneidae</taxon>
        <taxon>Araneus</taxon>
    </lineage>
</organism>
<evidence type="ECO:0000313" key="2">
    <source>
        <dbReference type="EMBL" id="GBN94422.1"/>
    </source>
</evidence>
<comment type="caution">
    <text evidence="4">The sequence shown here is derived from an EMBL/GenBank/DDBJ whole genome shotgun (WGS) entry which is preliminary data.</text>
</comment>
<protein>
    <recommendedName>
        <fullName evidence="6">DUF4817 domain-containing protein</fullName>
    </recommendedName>
</protein>
<dbReference type="Proteomes" id="UP000499080">
    <property type="component" value="Unassembled WGS sequence"/>
</dbReference>
<name>A0A4Y2T1D8_ARAVE</name>
<evidence type="ECO:0000313" key="3">
    <source>
        <dbReference type="EMBL" id="GBN94425.1"/>
    </source>
</evidence>
<sequence length="98" mass="11385">MRLYCALNLLHREIPNASVKMTIVQQKARLPRLLFHKSKSIVTFQRSFGLEYRNCQSPSKNPIMRWHEQFKGTDQRKGAGRPAVSDEVAELVRETFTP</sequence>
<accession>A0A4Y2T1D8</accession>
<dbReference type="AlphaFoldDB" id="A0A4Y2T1D8"/>
<evidence type="ECO:0000313" key="4">
    <source>
        <dbReference type="EMBL" id="GBN94428.1"/>
    </source>
</evidence>
<dbReference type="EMBL" id="BGPR01025484">
    <property type="protein sequence ID" value="GBN94419.1"/>
    <property type="molecule type" value="Genomic_DNA"/>
</dbReference>
<evidence type="ECO:0000313" key="5">
    <source>
        <dbReference type="Proteomes" id="UP000499080"/>
    </source>
</evidence>
<proteinExistence type="predicted"/>
<reference evidence="4 5" key="1">
    <citation type="journal article" date="2019" name="Sci. Rep.">
        <title>Orb-weaving spider Araneus ventricosus genome elucidates the spidroin gene catalogue.</title>
        <authorList>
            <person name="Kono N."/>
            <person name="Nakamura H."/>
            <person name="Ohtoshi R."/>
            <person name="Moran D.A.P."/>
            <person name="Shinohara A."/>
            <person name="Yoshida Y."/>
            <person name="Fujiwara M."/>
            <person name="Mori M."/>
            <person name="Tomita M."/>
            <person name="Arakawa K."/>
        </authorList>
    </citation>
    <scope>NUCLEOTIDE SEQUENCE [LARGE SCALE GENOMIC DNA]</scope>
</reference>
<keyword evidence="5" id="KW-1185">Reference proteome</keyword>
<gene>
    <name evidence="2" type="ORF">AVEN_145442_1</name>
    <name evidence="3" type="ORF">AVEN_158001_1</name>
    <name evidence="1" type="ORF">AVEN_16483_1</name>
    <name evidence="4" type="ORF">AVEN_214850_1</name>
</gene>
<dbReference type="EMBL" id="BGPR01025486">
    <property type="protein sequence ID" value="GBN94425.1"/>
    <property type="molecule type" value="Genomic_DNA"/>
</dbReference>